<dbReference type="InterPro" id="IPR032466">
    <property type="entry name" value="Metal_Hydrolase"/>
</dbReference>
<dbReference type="InterPro" id="IPR051781">
    <property type="entry name" value="Metallo-dep_Hydrolase"/>
</dbReference>
<dbReference type="Gene3D" id="3.40.50.10910">
    <property type="entry name" value="Amidohydrolase"/>
    <property type="match status" value="1"/>
</dbReference>
<sequence>MQRSDRFGSRGDKMIPWGKLLSVLSVYLALAATAWPDSEAPLPRTAVVGVTVIDGTGAPPRADMAVLIQGDRIAAVVPRRDFAPPAGTKIVDGTGKTIIPGFVGMHDHTHVPGNTFTGEVAAGLWIAGGVTTVMTAGSAEPERELALAREIAQGERIGPEILPSAPYISGPGGSPAMAMPADAAAARAFVRDWSKRGVQWFKLYRHTEPAIAAAVIDEAHRQGRRVTGHLCSITFAEAAVMGIDGIEHGLTSATDLVPDKEPRSCRSAVPLLDALDLDSPEVSRLIATLVAQDVTLTSTLAILEGRFADRPQGDARSLAMLTPAARDRLAAHRAQLEADAATTRWTSAVWEKILAFERRFVAAGGTLLTGPDFGRHVVPGFGNQRGFELLVEAGFTAPQAIRIATLNGAEALGLSDRIGRIAPGYEADLVLIDGDPARDARDIRKVETVFVNGQAITPAPLIEAARGRFGPQ</sequence>
<dbReference type="PANTHER" id="PTHR43135:SF3">
    <property type="entry name" value="ALPHA-D-RIBOSE 1-METHYLPHOSPHONATE 5-TRIPHOSPHATE DIPHOSPHATASE"/>
    <property type="match status" value="1"/>
</dbReference>
<name>A0A4Q2KPC0_9SPHN</name>
<dbReference type="GO" id="GO:0016810">
    <property type="term" value="F:hydrolase activity, acting on carbon-nitrogen (but not peptide) bonds"/>
    <property type="evidence" value="ECO:0007669"/>
    <property type="project" value="InterPro"/>
</dbReference>
<feature type="domain" description="Amidohydrolase-related" evidence="1">
    <location>
        <begin position="392"/>
        <end position="455"/>
    </location>
</feature>
<proteinExistence type="predicted"/>
<dbReference type="SUPFAM" id="SSF51556">
    <property type="entry name" value="Metallo-dependent hydrolases"/>
    <property type="match status" value="1"/>
</dbReference>
<dbReference type="Pfam" id="PF01979">
    <property type="entry name" value="Amidohydro_1"/>
    <property type="match status" value="1"/>
</dbReference>
<dbReference type="AlphaFoldDB" id="A0A4Q2KPC0"/>
<dbReference type="PANTHER" id="PTHR43135">
    <property type="entry name" value="ALPHA-D-RIBOSE 1-METHYLPHOSPHONATE 5-TRIPHOSPHATE DIPHOSPHATASE"/>
    <property type="match status" value="1"/>
</dbReference>
<organism evidence="2 3">
    <name type="scientific">Pelagerythrobacter rhizovicinus</name>
    <dbReference type="NCBI Taxonomy" id="2268576"/>
    <lineage>
        <taxon>Bacteria</taxon>
        <taxon>Pseudomonadati</taxon>
        <taxon>Pseudomonadota</taxon>
        <taxon>Alphaproteobacteria</taxon>
        <taxon>Sphingomonadales</taxon>
        <taxon>Erythrobacteraceae</taxon>
        <taxon>Pelagerythrobacter</taxon>
    </lineage>
</organism>
<dbReference type="Gene3D" id="3.20.20.140">
    <property type="entry name" value="Metal-dependent hydrolases"/>
    <property type="match status" value="1"/>
</dbReference>
<accession>A0A4Q2KPC0</accession>
<gene>
    <name evidence="2" type="ORF">ETX26_00905</name>
</gene>
<dbReference type="InterPro" id="IPR006680">
    <property type="entry name" value="Amidohydro-rel"/>
</dbReference>
<protein>
    <submittedName>
        <fullName evidence="2">Amidohydrolase</fullName>
    </submittedName>
</protein>
<reference evidence="2 3" key="1">
    <citation type="submission" date="2019-01" db="EMBL/GenBank/DDBJ databases">
        <title>Altererythrobacter rhizovicinus sp. nov., isolated from the rhizosphere soil of Haloxylon ammodendron.</title>
        <authorList>
            <person name="Li H.-P."/>
            <person name="Gou J.-Y."/>
            <person name="Yao D."/>
            <person name="Han Q.-Q."/>
            <person name="Shao K.-Z."/>
            <person name="Zhao Q."/>
            <person name="Zhang J.-L."/>
        </authorList>
    </citation>
    <scope>NUCLEOTIDE SEQUENCE [LARGE SCALE GENOMIC DNA]</scope>
    <source>
        <strain evidence="2 3">AY-3R</strain>
    </source>
</reference>
<dbReference type="Proteomes" id="UP000293623">
    <property type="component" value="Unassembled WGS sequence"/>
</dbReference>
<dbReference type="InterPro" id="IPR011059">
    <property type="entry name" value="Metal-dep_hydrolase_composite"/>
</dbReference>
<keyword evidence="3" id="KW-1185">Reference proteome</keyword>
<dbReference type="SUPFAM" id="SSF51338">
    <property type="entry name" value="Composite domain of metallo-dependent hydrolases"/>
    <property type="match status" value="1"/>
</dbReference>
<evidence type="ECO:0000259" key="1">
    <source>
        <dbReference type="Pfam" id="PF01979"/>
    </source>
</evidence>
<dbReference type="OrthoDB" id="8098664at2"/>
<evidence type="ECO:0000313" key="2">
    <source>
        <dbReference type="EMBL" id="RXZ65353.1"/>
    </source>
</evidence>
<keyword evidence="2" id="KW-0378">Hydrolase</keyword>
<comment type="caution">
    <text evidence="2">The sequence shown here is derived from an EMBL/GenBank/DDBJ whole genome shotgun (WGS) entry which is preliminary data.</text>
</comment>
<dbReference type="Gene3D" id="3.30.110.90">
    <property type="entry name" value="Amidohydrolase"/>
    <property type="match status" value="1"/>
</dbReference>
<dbReference type="Gene3D" id="2.30.40.10">
    <property type="entry name" value="Urease, subunit C, domain 1"/>
    <property type="match status" value="2"/>
</dbReference>
<dbReference type="EMBL" id="SDPV01000001">
    <property type="protein sequence ID" value="RXZ65353.1"/>
    <property type="molecule type" value="Genomic_DNA"/>
</dbReference>
<evidence type="ECO:0000313" key="3">
    <source>
        <dbReference type="Proteomes" id="UP000293623"/>
    </source>
</evidence>